<proteinExistence type="predicted"/>
<name>X1T604_9ZZZZ</name>
<feature type="region of interest" description="Disordered" evidence="1">
    <location>
        <begin position="1"/>
        <end position="22"/>
    </location>
</feature>
<dbReference type="AlphaFoldDB" id="X1T604"/>
<protein>
    <submittedName>
        <fullName evidence="2">Uncharacterized protein</fullName>
    </submittedName>
</protein>
<evidence type="ECO:0000313" key="2">
    <source>
        <dbReference type="EMBL" id="GAI86826.1"/>
    </source>
</evidence>
<feature type="non-terminal residue" evidence="2">
    <location>
        <position position="1"/>
    </location>
</feature>
<comment type="caution">
    <text evidence="2">The sequence shown here is derived from an EMBL/GenBank/DDBJ whole genome shotgun (WGS) entry which is preliminary data.</text>
</comment>
<gene>
    <name evidence="2" type="ORF">S12H4_19968</name>
</gene>
<organism evidence="2">
    <name type="scientific">marine sediment metagenome</name>
    <dbReference type="NCBI Taxonomy" id="412755"/>
    <lineage>
        <taxon>unclassified sequences</taxon>
        <taxon>metagenomes</taxon>
        <taxon>ecological metagenomes</taxon>
    </lineage>
</organism>
<reference evidence="2" key="1">
    <citation type="journal article" date="2014" name="Front. Microbiol.">
        <title>High frequency of phylogenetically diverse reductive dehalogenase-homologous genes in deep subseafloor sedimentary metagenomes.</title>
        <authorList>
            <person name="Kawai M."/>
            <person name="Futagami T."/>
            <person name="Toyoda A."/>
            <person name="Takaki Y."/>
            <person name="Nishi S."/>
            <person name="Hori S."/>
            <person name="Arai W."/>
            <person name="Tsubouchi T."/>
            <person name="Morono Y."/>
            <person name="Uchiyama I."/>
            <person name="Ito T."/>
            <person name="Fujiyama A."/>
            <person name="Inagaki F."/>
            <person name="Takami H."/>
        </authorList>
    </citation>
    <scope>NUCLEOTIDE SEQUENCE</scope>
    <source>
        <strain evidence="2">Expedition CK06-06</strain>
    </source>
</reference>
<dbReference type="EMBL" id="BARW01010055">
    <property type="protein sequence ID" value="GAI86826.1"/>
    <property type="molecule type" value="Genomic_DNA"/>
</dbReference>
<sequence length="224" mass="26782">LEEKKKAERKAKRQQVEQGKANLRKHRLSVSYRVKYQGFIDKGRSEAFSKTLAYRLTFEKIRAGNLKNLPGVMGSLLKRGVKSYLVERLVLRRFDDTYLIRDLRTMRDVLAFFKSFDESFYSKLFAMFLENPKQALAFISQAKEMRKSWLYQYHKRFSPKKWREAVLSRLGDLEVKERWKRQQNRHYESMIAGAIDIGYLLFKKENPKLVDYVDQKDRSFWGDV</sequence>
<evidence type="ECO:0000256" key="1">
    <source>
        <dbReference type="SAM" id="MobiDB-lite"/>
    </source>
</evidence>
<accession>X1T604</accession>